<name>A0A2K1JGL6_PHYPA</name>
<protein>
    <submittedName>
        <fullName evidence="1 2">Uncharacterized protein</fullName>
    </submittedName>
</protein>
<reference evidence="1 3" key="2">
    <citation type="journal article" date="2018" name="Plant J.">
        <title>The Physcomitrella patens chromosome-scale assembly reveals moss genome structure and evolution.</title>
        <authorList>
            <person name="Lang D."/>
            <person name="Ullrich K.K."/>
            <person name="Murat F."/>
            <person name="Fuchs J."/>
            <person name="Jenkins J."/>
            <person name="Haas F.B."/>
            <person name="Piednoel M."/>
            <person name="Gundlach H."/>
            <person name="Van Bel M."/>
            <person name="Meyberg R."/>
            <person name="Vives C."/>
            <person name="Morata J."/>
            <person name="Symeonidi A."/>
            <person name="Hiss M."/>
            <person name="Muchero W."/>
            <person name="Kamisugi Y."/>
            <person name="Saleh O."/>
            <person name="Blanc G."/>
            <person name="Decker E.L."/>
            <person name="van Gessel N."/>
            <person name="Grimwood J."/>
            <person name="Hayes R.D."/>
            <person name="Graham S.W."/>
            <person name="Gunter L.E."/>
            <person name="McDaniel S.F."/>
            <person name="Hoernstein S.N.W."/>
            <person name="Larsson A."/>
            <person name="Li F.W."/>
            <person name="Perroud P.F."/>
            <person name="Phillips J."/>
            <person name="Ranjan P."/>
            <person name="Rokshar D.S."/>
            <person name="Rothfels C.J."/>
            <person name="Schneider L."/>
            <person name="Shu S."/>
            <person name="Stevenson D.W."/>
            <person name="Thummler F."/>
            <person name="Tillich M."/>
            <person name="Villarreal Aguilar J.C."/>
            <person name="Widiez T."/>
            <person name="Wong G.K."/>
            <person name="Wymore A."/>
            <person name="Zhang Y."/>
            <person name="Zimmer A.D."/>
            <person name="Quatrano R.S."/>
            <person name="Mayer K.F.X."/>
            <person name="Goodstein D."/>
            <person name="Casacuberta J.M."/>
            <person name="Vandepoele K."/>
            <person name="Reski R."/>
            <person name="Cuming A.C."/>
            <person name="Tuskan G.A."/>
            <person name="Maumus F."/>
            <person name="Salse J."/>
            <person name="Schmutz J."/>
            <person name="Rensing S.A."/>
        </authorList>
    </citation>
    <scope>NUCLEOTIDE SEQUENCE [LARGE SCALE GENOMIC DNA]</scope>
    <source>
        <strain evidence="2 3">cv. Gransden 2004</strain>
    </source>
</reference>
<dbReference type="InParanoid" id="A0A2K1JGL6"/>
<accession>A0A2K1JGL6</accession>
<proteinExistence type="predicted"/>
<evidence type="ECO:0000313" key="1">
    <source>
        <dbReference type="EMBL" id="PNR40701.1"/>
    </source>
</evidence>
<evidence type="ECO:0000313" key="2">
    <source>
        <dbReference type="EnsemblPlants" id="PAC:32960907.CDS.1"/>
    </source>
</evidence>
<reference evidence="1 3" key="1">
    <citation type="journal article" date="2008" name="Science">
        <title>The Physcomitrella genome reveals evolutionary insights into the conquest of land by plants.</title>
        <authorList>
            <person name="Rensing S."/>
            <person name="Lang D."/>
            <person name="Zimmer A."/>
            <person name="Terry A."/>
            <person name="Salamov A."/>
            <person name="Shapiro H."/>
            <person name="Nishiyama T."/>
            <person name="Perroud P.-F."/>
            <person name="Lindquist E."/>
            <person name="Kamisugi Y."/>
            <person name="Tanahashi T."/>
            <person name="Sakakibara K."/>
            <person name="Fujita T."/>
            <person name="Oishi K."/>
            <person name="Shin-I T."/>
            <person name="Kuroki Y."/>
            <person name="Toyoda A."/>
            <person name="Suzuki Y."/>
            <person name="Hashimoto A."/>
            <person name="Yamaguchi K."/>
            <person name="Sugano A."/>
            <person name="Kohara Y."/>
            <person name="Fujiyama A."/>
            <person name="Anterola A."/>
            <person name="Aoki S."/>
            <person name="Ashton N."/>
            <person name="Barbazuk W.B."/>
            <person name="Barker E."/>
            <person name="Bennetzen J."/>
            <person name="Bezanilla M."/>
            <person name="Blankenship R."/>
            <person name="Cho S.H."/>
            <person name="Dutcher S."/>
            <person name="Estelle M."/>
            <person name="Fawcett J.A."/>
            <person name="Gundlach H."/>
            <person name="Hanada K."/>
            <person name="Heyl A."/>
            <person name="Hicks K.A."/>
            <person name="Hugh J."/>
            <person name="Lohr M."/>
            <person name="Mayer K."/>
            <person name="Melkozernov A."/>
            <person name="Murata T."/>
            <person name="Nelson D."/>
            <person name="Pils B."/>
            <person name="Prigge M."/>
            <person name="Reiss B."/>
            <person name="Renner T."/>
            <person name="Rombauts S."/>
            <person name="Rushton P."/>
            <person name="Sanderfoot A."/>
            <person name="Schween G."/>
            <person name="Shiu S.-H."/>
            <person name="Stueber K."/>
            <person name="Theodoulou F.L."/>
            <person name="Tu H."/>
            <person name="Van de Peer Y."/>
            <person name="Verrier P.J."/>
            <person name="Waters E."/>
            <person name="Wood A."/>
            <person name="Yang L."/>
            <person name="Cove D."/>
            <person name="Cuming A."/>
            <person name="Hasebe M."/>
            <person name="Lucas S."/>
            <person name="Mishler D.B."/>
            <person name="Reski R."/>
            <person name="Grigoriev I."/>
            <person name="Quatrano R.S."/>
            <person name="Boore J.L."/>
        </authorList>
    </citation>
    <scope>NUCLEOTIDE SEQUENCE [LARGE SCALE GENOMIC DNA]</scope>
    <source>
        <strain evidence="2 3">cv. Gransden 2004</strain>
    </source>
</reference>
<dbReference type="EMBL" id="ABEU02000014">
    <property type="protein sequence ID" value="PNR40701.1"/>
    <property type="molecule type" value="Genomic_DNA"/>
</dbReference>
<organism evidence="1">
    <name type="scientific">Physcomitrium patens</name>
    <name type="common">Spreading-leaved earth moss</name>
    <name type="synonym">Physcomitrella patens</name>
    <dbReference type="NCBI Taxonomy" id="3218"/>
    <lineage>
        <taxon>Eukaryota</taxon>
        <taxon>Viridiplantae</taxon>
        <taxon>Streptophyta</taxon>
        <taxon>Embryophyta</taxon>
        <taxon>Bryophyta</taxon>
        <taxon>Bryophytina</taxon>
        <taxon>Bryopsida</taxon>
        <taxon>Funariidae</taxon>
        <taxon>Funariales</taxon>
        <taxon>Funariaceae</taxon>
        <taxon>Physcomitrium</taxon>
    </lineage>
</organism>
<dbReference type="Gramene" id="Pp3c14_6310V3.1">
    <property type="protein sequence ID" value="PAC:32960907.CDS.1"/>
    <property type="gene ID" value="Pp3c14_6310"/>
</dbReference>
<dbReference type="PaxDb" id="3218-PP1S150_139V6.1"/>
<evidence type="ECO:0000313" key="3">
    <source>
        <dbReference type="Proteomes" id="UP000006727"/>
    </source>
</evidence>
<sequence>MCLPSCRRIPRPTALSHPSPFWMVVGVFIRYVWMNDKSLLPRHCNASSV</sequence>
<dbReference type="EnsemblPlants" id="Pp3c14_6310V3.1">
    <property type="protein sequence ID" value="PAC:32960907.CDS.1"/>
    <property type="gene ID" value="Pp3c14_6310"/>
</dbReference>
<keyword evidence="3" id="KW-1185">Reference proteome</keyword>
<gene>
    <name evidence="1" type="ORF">PHYPA_018104</name>
</gene>
<reference evidence="2" key="3">
    <citation type="submission" date="2020-12" db="UniProtKB">
        <authorList>
            <consortium name="EnsemblPlants"/>
        </authorList>
    </citation>
    <scope>IDENTIFICATION</scope>
</reference>
<dbReference type="Proteomes" id="UP000006727">
    <property type="component" value="Chromosome 14"/>
</dbReference>
<dbReference type="AlphaFoldDB" id="A0A2K1JGL6"/>